<evidence type="ECO:0000313" key="3">
    <source>
        <dbReference type="Proteomes" id="UP000235145"/>
    </source>
</evidence>
<feature type="domain" description="HAT C-terminal dimerisation" evidence="1">
    <location>
        <begin position="3"/>
        <end position="47"/>
    </location>
</feature>
<evidence type="ECO:0000313" key="2">
    <source>
        <dbReference type="EMBL" id="KAJ0187199.1"/>
    </source>
</evidence>
<name>A0A9R1UHF4_LACSA</name>
<dbReference type="PANTHER" id="PTHR23272">
    <property type="entry name" value="BED FINGER-RELATED"/>
    <property type="match status" value="1"/>
</dbReference>
<organism evidence="2 3">
    <name type="scientific">Lactuca sativa</name>
    <name type="common">Garden lettuce</name>
    <dbReference type="NCBI Taxonomy" id="4236"/>
    <lineage>
        <taxon>Eukaryota</taxon>
        <taxon>Viridiplantae</taxon>
        <taxon>Streptophyta</taxon>
        <taxon>Embryophyta</taxon>
        <taxon>Tracheophyta</taxon>
        <taxon>Spermatophyta</taxon>
        <taxon>Magnoliopsida</taxon>
        <taxon>eudicotyledons</taxon>
        <taxon>Gunneridae</taxon>
        <taxon>Pentapetalae</taxon>
        <taxon>asterids</taxon>
        <taxon>campanulids</taxon>
        <taxon>Asterales</taxon>
        <taxon>Asteraceae</taxon>
        <taxon>Cichorioideae</taxon>
        <taxon>Cichorieae</taxon>
        <taxon>Lactucinae</taxon>
        <taxon>Lactuca</taxon>
    </lineage>
</organism>
<dbReference type="EMBL" id="NBSK02000009">
    <property type="protein sequence ID" value="KAJ0187199.1"/>
    <property type="molecule type" value="Genomic_DNA"/>
</dbReference>
<dbReference type="InterPro" id="IPR012337">
    <property type="entry name" value="RNaseH-like_sf"/>
</dbReference>
<dbReference type="GO" id="GO:0046983">
    <property type="term" value="F:protein dimerization activity"/>
    <property type="evidence" value="ECO:0007669"/>
    <property type="project" value="InterPro"/>
</dbReference>
<keyword evidence="3" id="KW-1185">Reference proteome</keyword>
<gene>
    <name evidence="2" type="ORF">LSAT_V11C900473500</name>
</gene>
<dbReference type="InterPro" id="IPR008906">
    <property type="entry name" value="HATC_C_dom"/>
</dbReference>
<dbReference type="AlphaFoldDB" id="A0A9R1UHF4"/>
<evidence type="ECO:0000259" key="1">
    <source>
        <dbReference type="Pfam" id="PF05699"/>
    </source>
</evidence>
<dbReference type="PANTHER" id="PTHR23272:SF179">
    <property type="entry name" value="ZINC FINGER BED DOMAIN-CONTAINING PROTEIN RICESLEEPER 2-LIKE ISOFORM X1"/>
    <property type="match status" value="1"/>
</dbReference>
<comment type="caution">
    <text evidence="2">The sequence shown here is derived from an EMBL/GenBank/DDBJ whole genome shotgun (WGS) entry which is preliminary data.</text>
</comment>
<reference evidence="2 3" key="1">
    <citation type="journal article" date="2017" name="Nat. Commun.">
        <title>Genome assembly with in vitro proximity ligation data and whole-genome triplication in lettuce.</title>
        <authorList>
            <person name="Reyes-Chin-Wo S."/>
            <person name="Wang Z."/>
            <person name="Yang X."/>
            <person name="Kozik A."/>
            <person name="Arikit S."/>
            <person name="Song C."/>
            <person name="Xia L."/>
            <person name="Froenicke L."/>
            <person name="Lavelle D.O."/>
            <person name="Truco M.J."/>
            <person name="Xia R."/>
            <person name="Zhu S."/>
            <person name="Xu C."/>
            <person name="Xu H."/>
            <person name="Xu X."/>
            <person name="Cox K."/>
            <person name="Korf I."/>
            <person name="Meyers B.C."/>
            <person name="Michelmore R.W."/>
        </authorList>
    </citation>
    <scope>NUCLEOTIDE SEQUENCE [LARGE SCALE GENOMIC DNA]</scope>
    <source>
        <strain evidence="3">cv. Salinas</strain>
        <tissue evidence="2">Seedlings</tissue>
    </source>
</reference>
<dbReference type="Pfam" id="PF05699">
    <property type="entry name" value="Dimer_Tnp_hAT"/>
    <property type="match status" value="1"/>
</dbReference>
<dbReference type="Proteomes" id="UP000235145">
    <property type="component" value="Unassembled WGS sequence"/>
</dbReference>
<dbReference type="SUPFAM" id="SSF53098">
    <property type="entry name" value="Ribonuclease H-like"/>
    <property type="match status" value="1"/>
</dbReference>
<proteinExistence type="predicted"/>
<protein>
    <recommendedName>
        <fullName evidence="1">HAT C-terminal dimerisation domain-containing protein</fullName>
    </recommendedName>
</protein>
<sequence length="87" mass="9507">MGDILANPISIVALESSFSTSGRIVSPHRSRLLSSTIEAIICTQNWIWAGKKGCVIDGDDLHSNEDDEGIEDIQMSKNKELEAIDGY</sequence>
<accession>A0A9R1UHF4</accession>